<feature type="region of interest" description="Disordered" evidence="1">
    <location>
        <begin position="198"/>
        <end position="223"/>
    </location>
</feature>
<keyword evidence="4" id="KW-1185">Reference proteome</keyword>
<dbReference type="InterPro" id="IPR001810">
    <property type="entry name" value="F-box_dom"/>
</dbReference>
<protein>
    <submittedName>
        <fullName evidence="3">F-box family protein</fullName>
    </submittedName>
</protein>
<dbReference type="InterPro" id="IPR036047">
    <property type="entry name" value="F-box-like_dom_sf"/>
</dbReference>
<evidence type="ECO:0000313" key="4">
    <source>
        <dbReference type="Proteomes" id="UP000054558"/>
    </source>
</evidence>
<evidence type="ECO:0000259" key="2">
    <source>
        <dbReference type="PROSITE" id="PS50181"/>
    </source>
</evidence>
<accession>A0A1Y1HY14</accession>
<evidence type="ECO:0000256" key="1">
    <source>
        <dbReference type="SAM" id="MobiDB-lite"/>
    </source>
</evidence>
<dbReference type="OrthoDB" id="1924875at2759"/>
<name>A0A1Y1HY14_KLENI</name>
<dbReference type="Pfam" id="PF00646">
    <property type="entry name" value="F-box"/>
    <property type="match status" value="1"/>
</dbReference>
<sequence>MVGSQWSNAVNVILSVPFSSSMESLNVGTPHLEVGEESTLLSLTDDLLGNILSRLPHSSIESAACCCHRLLSIVRDDERTWLPACVNRWGGRTNVRSWGGGRVAYRALFHVLRQCDKLAGFWRAVSDSDFKHGSSLVSFEWLPTHLEALRIVPACQNSYQVRKIPFLRVGVSPLGEFLCRESGDEDWDDLARSIDFGSGENRPGVIGPMSNGPGVKRSAVNAGSLNGTSEFGANMNRGSENGEGVYRGSVSAAPEINSEAAQMTSRLSESSLSDLDDVGPSESPMRTPSPGGHRAPSPGPKTAQESSLQLSFVAPDHIVLEERRPQPKPWSFEAEAAASASLGIGHSWRRRSSSPTGAQTPPLPACGSSPPGTFNYEIYQFLSSRVASPGGLRQRARRKERERSERQGRVPAQAEHFVRIPEATPTAERPLQGLWKAIGALGGLDIVHVSYSAQEMVKCRQLCDVNTAHVAPSPKGVQWWAVPIELTRAEQRDYESRGHIDPASNAELIANGMDYRISDGQVGIHPEAIAVLSFVGSDFRERRGLAQRGRMWEYAAGEFGWGLMSGGENWIMDYKRLVEGRTVLDSIQEIH</sequence>
<dbReference type="STRING" id="105231.A0A1Y1HY14"/>
<evidence type="ECO:0000313" key="3">
    <source>
        <dbReference type="EMBL" id="GAQ83053.1"/>
    </source>
</evidence>
<dbReference type="OMA" id="KLWFSLC"/>
<dbReference type="Proteomes" id="UP000054558">
    <property type="component" value="Unassembled WGS sequence"/>
</dbReference>
<reference evidence="3 4" key="1">
    <citation type="journal article" date="2014" name="Nat. Commun.">
        <title>Klebsormidium flaccidum genome reveals primary factors for plant terrestrial adaptation.</title>
        <authorList>
            <person name="Hori K."/>
            <person name="Maruyama F."/>
            <person name="Fujisawa T."/>
            <person name="Togashi T."/>
            <person name="Yamamoto N."/>
            <person name="Seo M."/>
            <person name="Sato S."/>
            <person name="Yamada T."/>
            <person name="Mori H."/>
            <person name="Tajima N."/>
            <person name="Moriyama T."/>
            <person name="Ikeuchi M."/>
            <person name="Watanabe M."/>
            <person name="Wada H."/>
            <person name="Kobayashi K."/>
            <person name="Saito M."/>
            <person name="Masuda T."/>
            <person name="Sasaki-Sekimoto Y."/>
            <person name="Mashiguchi K."/>
            <person name="Awai K."/>
            <person name="Shimojima M."/>
            <person name="Masuda S."/>
            <person name="Iwai M."/>
            <person name="Nobusawa T."/>
            <person name="Narise T."/>
            <person name="Kondo S."/>
            <person name="Saito H."/>
            <person name="Sato R."/>
            <person name="Murakawa M."/>
            <person name="Ihara Y."/>
            <person name="Oshima-Yamada Y."/>
            <person name="Ohtaka K."/>
            <person name="Satoh M."/>
            <person name="Sonobe K."/>
            <person name="Ishii M."/>
            <person name="Ohtani R."/>
            <person name="Kanamori-Sato M."/>
            <person name="Honoki R."/>
            <person name="Miyazaki D."/>
            <person name="Mochizuki H."/>
            <person name="Umetsu J."/>
            <person name="Higashi K."/>
            <person name="Shibata D."/>
            <person name="Kamiya Y."/>
            <person name="Sato N."/>
            <person name="Nakamura Y."/>
            <person name="Tabata S."/>
            <person name="Ida S."/>
            <person name="Kurokawa K."/>
            <person name="Ohta H."/>
        </authorList>
    </citation>
    <scope>NUCLEOTIDE SEQUENCE [LARGE SCALE GENOMIC DNA]</scope>
    <source>
        <strain evidence="3 4">NIES-2285</strain>
    </source>
</reference>
<feature type="domain" description="F-box" evidence="2">
    <location>
        <begin position="37"/>
        <end position="84"/>
    </location>
</feature>
<gene>
    <name evidence="3" type="ORF">KFL_001340070</name>
</gene>
<proteinExistence type="predicted"/>
<feature type="region of interest" description="Disordered" evidence="1">
    <location>
        <begin position="259"/>
        <end position="307"/>
    </location>
</feature>
<dbReference type="EMBL" id="DF237083">
    <property type="protein sequence ID" value="GAQ83053.1"/>
    <property type="molecule type" value="Genomic_DNA"/>
</dbReference>
<organism evidence="3 4">
    <name type="scientific">Klebsormidium nitens</name>
    <name type="common">Green alga</name>
    <name type="synonym">Ulothrix nitens</name>
    <dbReference type="NCBI Taxonomy" id="105231"/>
    <lineage>
        <taxon>Eukaryota</taxon>
        <taxon>Viridiplantae</taxon>
        <taxon>Streptophyta</taxon>
        <taxon>Klebsormidiophyceae</taxon>
        <taxon>Klebsormidiales</taxon>
        <taxon>Klebsormidiaceae</taxon>
        <taxon>Klebsormidium</taxon>
    </lineage>
</organism>
<feature type="region of interest" description="Disordered" evidence="1">
    <location>
        <begin position="390"/>
        <end position="411"/>
    </location>
</feature>
<feature type="compositionally biased region" description="Basic and acidic residues" evidence="1">
    <location>
        <begin position="399"/>
        <end position="408"/>
    </location>
</feature>
<dbReference type="SUPFAM" id="SSF81383">
    <property type="entry name" value="F-box domain"/>
    <property type="match status" value="1"/>
</dbReference>
<dbReference type="PROSITE" id="PS50181">
    <property type="entry name" value="FBOX"/>
    <property type="match status" value="1"/>
</dbReference>
<dbReference type="AlphaFoldDB" id="A0A1Y1HY14"/>